<gene>
    <name evidence="2" type="ORF">BK123_32040</name>
</gene>
<dbReference type="STRING" id="1401.BK123_32040"/>
<dbReference type="SUPFAM" id="SSF141868">
    <property type="entry name" value="EAL domain-like"/>
    <property type="match status" value="1"/>
</dbReference>
<reference evidence="2 3" key="1">
    <citation type="submission" date="2016-11" db="EMBL/GenBank/DDBJ databases">
        <title>Paenibacillus species isolates.</title>
        <authorList>
            <person name="Beno S.M."/>
        </authorList>
    </citation>
    <scope>NUCLEOTIDE SEQUENCE [LARGE SCALE GENOMIC DNA]</scope>
    <source>
        <strain evidence="2 3">FSL F4-0100</strain>
    </source>
</reference>
<dbReference type="Gene3D" id="3.20.20.450">
    <property type="entry name" value="EAL domain"/>
    <property type="match status" value="1"/>
</dbReference>
<dbReference type="SMART" id="SM00052">
    <property type="entry name" value="EAL"/>
    <property type="match status" value="1"/>
</dbReference>
<dbReference type="RefSeq" id="WP_076326349.1">
    <property type="nucleotide sequence ID" value="NZ_MRTF01000018.1"/>
</dbReference>
<dbReference type="Proteomes" id="UP000187074">
    <property type="component" value="Unassembled WGS sequence"/>
</dbReference>
<organism evidence="2 3">
    <name type="scientific">Paenibacillus lautus</name>
    <name type="common">Bacillus lautus</name>
    <dbReference type="NCBI Taxonomy" id="1401"/>
    <lineage>
        <taxon>Bacteria</taxon>
        <taxon>Bacillati</taxon>
        <taxon>Bacillota</taxon>
        <taxon>Bacilli</taxon>
        <taxon>Bacillales</taxon>
        <taxon>Paenibacillaceae</taxon>
        <taxon>Paenibacillus</taxon>
    </lineage>
</organism>
<dbReference type="PANTHER" id="PTHR33121:SF70">
    <property type="entry name" value="SIGNALING PROTEIN YKOW"/>
    <property type="match status" value="1"/>
</dbReference>
<accession>A0A1R1ANM5</accession>
<dbReference type="PANTHER" id="PTHR33121">
    <property type="entry name" value="CYCLIC DI-GMP PHOSPHODIESTERASE PDEF"/>
    <property type="match status" value="1"/>
</dbReference>
<evidence type="ECO:0000313" key="2">
    <source>
        <dbReference type="EMBL" id="OME87080.1"/>
    </source>
</evidence>
<evidence type="ECO:0000259" key="1">
    <source>
        <dbReference type="PROSITE" id="PS50883"/>
    </source>
</evidence>
<dbReference type="Pfam" id="PF00563">
    <property type="entry name" value="EAL"/>
    <property type="match status" value="1"/>
</dbReference>
<dbReference type="InterPro" id="IPR050706">
    <property type="entry name" value="Cyclic-di-GMP_PDE-like"/>
</dbReference>
<dbReference type="PROSITE" id="PS50883">
    <property type="entry name" value="EAL"/>
    <property type="match status" value="1"/>
</dbReference>
<comment type="caution">
    <text evidence="2">The sequence shown here is derived from an EMBL/GenBank/DDBJ whole genome shotgun (WGS) entry which is preliminary data.</text>
</comment>
<dbReference type="CDD" id="cd01948">
    <property type="entry name" value="EAL"/>
    <property type="match status" value="1"/>
</dbReference>
<evidence type="ECO:0000313" key="3">
    <source>
        <dbReference type="Proteomes" id="UP000187074"/>
    </source>
</evidence>
<name>A0A1R1ANM5_PAELA</name>
<proteinExistence type="predicted"/>
<dbReference type="InterPro" id="IPR035919">
    <property type="entry name" value="EAL_sf"/>
</dbReference>
<sequence>METRLWKAWGNHELTIHYQPQVDILTGSIEKFEALLRWNCEGNDISPEVFIPIAEENGLIVPLGMWVLQKVCEQLKKWETAYPDFCGVSINFSARQLQEQDVVQRIIHVVEESGVDPSKLVIELTERTFMFHVEDAVMILEQLKHTGITVAIDDFGIGFSPLSYIQNIPFDTLKLDRSFIKNVKNDDKSQAIVKAIITLAQNLKVRVVAEGVEYKQNHCGL</sequence>
<feature type="domain" description="EAL" evidence="1">
    <location>
        <begin position="1"/>
        <end position="221"/>
    </location>
</feature>
<dbReference type="AlphaFoldDB" id="A0A1R1ANM5"/>
<dbReference type="InterPro" id="IPR001633">
    <property type="entry name" value="EAL_dom"/>
</dbReference>
<dbReference type="EMBL" id="MRTF01000018">
    <property type="protein sequence ID" value="OME87080.1"/>
    <property type="molecule type" value="Genomic_DNA"/>
</dbReference>
<protein>
    <recommendedName>
        <fullName evidence="1">EAL domain-containing protein</fullName>
    </recommendedName>
</protein>
<dbReference type="GO" id="GO:0071111">
    <property type="term" value="F:cyclic-guanylate-specific phosphodiesterase activity"/>
    <property type="evidence" value="ECO:0007669"/>
    <property type="project" value="InterPro"/>
</dbReference>